<dbReference type="InterPro" id="IPR019593">
    <property type="entry name" value="Spore_coat_protein_Z/Y"/>
</dbReference>
<keyword evidence="1" id="KW-0167">Capsid protein</keyword>
<accession>A0ABQ3N0G6</accession>
<keyword evidence="1" id="KW-0946">Virion</keyword>
<dbReference type="Proteomes" id="UP000637074">
    <property type="component" value="Unassembled WGS sequence"/>
</dbReference>
<evidence type="ECO:0000313" key="1">
    <source>
        <dbReference type="EMBL" id="GHH98420.1"/>
    </source>
</evidence>
<gene>
    <name evidence="1" type="primary">cotY</name>
    <name evidence="1" type="ORF">AM1BK_19630</name>
</gene>
<comment type="caution">
    <text evidence="1">The sequence shown here is derived from an EMBL/GenBank/DDBJ whole genome shotgun (WGS) entry which is preliminary data.</text>
</comment>
<protein>
    <submittedName>
        <fullName evidence="1">Spore coat protein Y</fullName>
    </submittedName>
</protein>
<name>A0ABQ3N0G6_9BACI</name>
<organism evidence="1 2">
    <name type="scientific">Neobacillus kokaensis</name>
    <dbReference type="NCBI Taxonomy" id="2759023"/>
    <lineage>
        <taxon>Bacteria</taxon>
        <taxon>Bacillati</taxon>
        <taxon>Bacillota</taxon>
        <taxon>Bacilli</taxon>
        <taxon>Bacillales</taxon>
        <taxon>Bacillaceae</taxon>
        <taxon>Neobacillus</taxon>
    </lineage>
</organism>
<reference evidence="1 2" key="1">
    <citation type="journal article" date="2022" name="Int. J. Syst. Evol. Microbiol.">
        <title>Neobacillus kokaensis sp. nov., isolated from soil.</title>
        <authorList>
            <person name="Yuki K."/>
            <person name="Matsubara H."/>
            <person name="Yamaguchi S."/>
        </authorList>
    </citation>
    <scope>NUCLEOTIDE SEQUENCE [LARGE SCALE GENOMIC DNA]</scope>
    <source>
        <strain evidence="1 2">LOB 377</strain>
    </source>
</reference>
<keyword evidence="2" id="KW-1185">Reference proteome</keyword>
<dbReference type="Pfam" id="PF10612">
    <property type="entry name" value="Spore-coat_CotZ"/>
    <property type="match status" value="1"/>
</dbReference>
<dbReference type="RefSeq" id="WP_191272256.1">
    <property type="nucleotide sequence ID" value="NZ_BNDS01000007.1"/>
</dbReference>
<evidence type="ECO:0000313" key="2">
    <source>
        <dbReference type="Proteomes" id="UP000637074"/>
    </source>
</evidence>
<dbReference type="EMBL" id="BNDS01000007">
    <property type="protein sequence ID" value="GHH98420.1"/>
    <property type="molecule type" value="Genomic_DNA"/>
</dbReference>
<sequence length="141" mass="16390">MNLHSENCICFEMKQLFEEQERLSYKEFRFVCDLLGFDTIPFMISNKNCRFEAFGRNVNGKFFTTPFFRLEKLDANHCCASLSLLEPVDMDGCPLEFFCDEVYSLIKTDNCIIIDLSCFCTIEPLSPKIVDRPLPIIEPKC</sequence>
<proteinExistence type="predicted"/>